<proteinExistence type="predicted"/>
<protein>
    <submittedName>
        <fullName evidence="1">Uncharacterized protein</fullName>
    </submittedName>
</protein>
<dbReference type="EMBL" id="BK014793">
    <property type="protein sequence ID" value="DAD75947.1"/>
    <property type="molecule type" value="Genomic_DNA"/>
</dbReference>
<name>A0A8S5M1J8_9CAUD</name>
<accession>A0A8S5M1J8</accession>
<sequence>MITNADLTIYNKRGVDKETARPIYFRTQIKGVNFYTKQEVQTTDKGLSSSDLYKIRIPENADTQGKQYIDADAYEKLTDQEADGYWTINNGDLFGRGLLNNFEKESEFLKRQYTGKVLSFSDNRRGGLPHWRIGGA</sequence>
<dbReference type="Pfam" id="PF20536">
    <property type="entry name" value="DUF6751"/>
    <property type="match status" value="1"/>
</dbReference>
<evidence type="ECO:0000313" key="1">
    <source>
        <dbReference type="EMBL" id="DAD75947.1"/>
    </source>
</evidence>
<organism evidence="1">
    <name type="scientific">Siphoviridae sp. ctX926</name>
    <dbReference type="NCBI Taxonomy" id="2826366"/>
    <lineage>
        <taxon>Viruses</taxon>
        <taxon>Duplodnaviria</taxon>
        <taxon>Heunggongvirae</taxon>
        <taxon>Uroviricota</taxon>
        <taxon>Caudoviricetes</taxon>
    </lineage>
</organism>
<reference evidence="1" key="1">
    <citation type="journal article" date="2021" name="Proc. Natl. Acad. Sci. U.S.A.">
        <title>A Catalog of Tens of Thousands of Viruses from Human Metagenomes Reveals Hidden Associations with Chronic Diseases.</title>
        <authorList>
            <person name="Tisza M.J."/>
            <person name="Buck C.B."/>
        </authorList>
    </citation>
    <scope>NUCLEOTIDE SEQUENCE</scope>
    <source>
        <strain evidence="1">CtX926</strain>
    </source>
</reference>
<dbReference type="InterPro" id="IPR046639">
    <property type="entry name" value="DUF6751"/>
</dbReference>